<evidence type="ECO:0000313" key="2">
    <source>
        <dbReference type="Proteomes" id="UP000600547"/>
    </source>
</evidence>
<proteinExistence type="predicted"/>
<dbReference type="AlphaFoldDB" id="A0A8H9GK56"/>
<sequence>MAVRVAASGSEALLLAAQPLRLEADPGCSTGSRGVSVGSRLLPPARGRDTLGGMTPVLYPLSSSTVPRAGVIEVPCYVVRSFNGRTALLSPEDRWVAFDFASLTERDFELATGERGEEWTIQALIAVDVDWLVEVMEAASRNQRTLGVELDDVWYYVSPINLEPAVVAERYVVVGLYR</sequence>
<name>A0A8H9GK56_9DEIO</name>
<gene>
    <name evidence="1" type="ORF">GCM10008956_07860</name>
</gene>
<dbReference type="Proteomes" id="UP000600547">
    <property type="component" value="Unassembled WGS sequence"/>
</dbReference>
<reference evidence="2" key="1">
    <citation type="journal article" date="2019" name="Int. J. Syst. Evol. Microbiol.">
        <title>The Global Catalogue of Microorganisms (GCM) 10K type strain sequencing project: providing services to taxonomists for standard genome sequencing and annotation.</title>
        <authorList>
            <consortium name="The Broad Institute Genomics Platform"/>
            <consortium name="The Broad Institute Genome Sequencing Center for Infectious Disease"/>
            <person name="Wu L."/>
            <person name="Ma J."/>
        </authorList>
    </citation>
    <scope>NUCLEOTIDE SEQUENCE [LARGE SCALE GENOMIC DNA]</scope>
    <source>
        <strain evidence="2">JCM 31047</strain>
    </source>
</reference>
<keyword evidence="2" id="KW-1185">Reference proteome</keyword>
<organism evidence="1 2">
    <name type="scientific">Deinococcus arenae</name>
    <dbReference type="NCBI Taxonomy" id="1452751"/>
    <lineage>
        <taxon>Bacteria</taxon>
        <taxon>Thermotogati</taxon>
        <taxon>Deinococcota</taxon>
        <taxon>Deinococci</taxon>
        <taxon>Deinococcales</taxon>
        <taxon>Deinococcaceae</taxon>
        <taxon>Deinococcus</taxon>
    </lineage>
</organism>
<comment type="caution">
    <text evidence="1">The sequence shown here is derived from an EMBL/GenBank/DDBJ whole genome shotgun (WGS) entry which is preliminary data.</text>
</comment>
<dbReference type="EMBL" id="BMQG01000002">
    <property type="protein sequence ID" value="GGM34004.1"/>
    <property type="molecule type" value="Genomic_DNA"/>
</dbReference>
<accession>A0A8H9GK56</accession>
<evidence type="ECO:0000313" key="1">
    <source>
        <dbReference type="EMBL" id="GGM34004.1"/>
    </source>
</evidence>
<protein>
    <submittedName>
        <fullName evidence="1">Uncharacterized protein</fullName>
    </submittedName>
</protein>